<comment type="caution">
    <text evidence="2">The sequence shown here is derived from an EMBL/GenBank/DDBJ whole genome shotgun (WGS) entry which is preliminary data.</text>
</comment>
<evidence type="ECO:0000313" key="2">
    <source>
        <dbReference type="EMBL" id="GBE84101.1"/>
    </source>
</evidence>
<dbReference type="AlphaFoldDB" id="A0A401GPD4"/>
<keyword evidence="3" id="KW-1185">Reference proteome</keyword>
<dbReference type="GeneID" id="38781018"/>
<evidence type="ECO:0000256" key="1">
    <source>
        <dbReference type="ARBA" id="ARBA00022801"/>
    </source>
</evidence>
<reference evidence="2 3" key="1">
    <citation type="journal article" date="2018" name="Sci. Rep.">
        <title>Genome sequence of the cauliflower mushroom Sparassis crispa (Hanabiratake) and its association with beneficial usage.</title>
        <authorList>
            <person name="Kiyama R."/>
            <person name="Furutani Y."/>
            <person name="Kawaguchi K."/>
            <person name="Nakanishi T."/>
        </authorList>
    </citation>
    <scope>NUCLEOTIDE SEQUENCE [LARGE SCALE GENOMIC DNA]</scope>
</reference>
<name>A0A401GPD4_9APHY</name>
<proteinExistence type="predicted"/>
<evidence type="ECO:0000313" key="3">
    <source>
        <dbReference type="Proteomes" id="UP000287166"/>
    </source>
</evidence>
<dbReference type="RefSeq" id="XP_027615014.1">
    <property type="nucleotide sequence ID" value="XM_027759213.1"/>
</dbReference>
<dbReference type="GO" id="GO:0005975">
    <property type="term" value="P:carbohydrate metabolic process"/>
    <property type="evidence" value="ECO:0007669"/>
    <property type="project" value="InterPro"/>
</dbReference>
<organism evidence="2 3">
    <name type="scientific">Sparassis crispa</name>
    <dbReference type="NCBI Taxonomy" id="139825"/>
    <lineage>
        <taxon>Eukaryota</taxon>
        <taxon>Fungi</taxon>
        <taxon>Dikarya</taxon>
        <taxon>Basidiomycota</taxon>
        <taxon>Agaricomycotina</taxon>
        <taxon>Agaricomycetes</taxon>
        <taxon>Polyporales</taxon>
        <taxon>Sparassidaceae</taxon>
        <taxon>Sparassis</taxon>
    </lineage>
</organism>
<dbReference type="STRING" id="139825.A0A401GPD4"/>
<dbReference type="InterPro" id="IPR036881">
    <property type="entry name" value="Glyco_hydro_3_C_sf"/>
</dbReference>
<dbReference type="GO" id="GO:0004553">
    <property type="term" value="F:hydrolase activity, hydrolyzing O-glycosyl compounds"/>
    <property type="evidence" value="ECO:0007669"/>
    <property type="project" value="InterPro"/>
</dbReference>
<dbReference type="Gene3D" id="3.40.50.1700">
    <property type="entry name" value="Glycoside hydrolase family 3 C-terminal domain"/>
    <property type="match status" value="1"/>
</dbReference>
<protein>
    <submittedName>
        <fullName evidence="2">Uncharacterized protein</fullName>
    </submittedName>
</protein>
<dbReference type="EMBL" id="BFAD01000006">
    <property type="protein sequence ID" value="GBE84101.1"/>
    <property type="molecule type" value="Genomic_DNA"/>
</dbReference>
<gene>
    <name evidence="2" type="ORF">SCP_0600790</name>
</gene>
<dbReference type="Proteomes" id="UP000287166">
    <property type="component" value="Unassembled WGS sequence"/>
</dbReference>
<accession>A0A401GPD4</accession>
<dbReference type="InParanoid" id="A0A401GPD4"/>
<keyword evidence="1" id="KW-0378">Hydrolase</keyword>
<sequence>MEWAVKIASEPVTVVAVVRLNVDWEMEGYDCTMLVLLQRTDELISHVVQVNAHTIIVT</sequence>